<organism evidence="6">
    <name type="scientific">Aceria tosichella</name>
    <name type="common">wheat curl mite</name>
    <dbReference type="NCBI Taxonomy" id="561515"/>
    <lineage>
        <taxon>Eukaryota</taxon>
        <taxon>Metazoa</taxon>
        <taxon>Ecdysozoa</taxon>
        <taxon>Arthropoda</taxon>
        <taxon>Chelicerata</taxon>
        <taxon>Arachnida</taxon>
        <taxon>Acari</taxon>
        <taxon>Acariformes</taxon>
        <taxon>Trombidiformes</taxon>
        <taxon>Prostigmata</taxon>
        <taxon>Eupodina</taxon>
        <taxon>Eriophyoidea</taxon>
        <taxon>Eriophyidae</taxon>
        <taxon>Eriophyinae</taxon>
        <taxon>Aceriini</taxon>
        <taxon>Aceria</taxon>
    </lineage>
</organism>
<feature type="region of interest" description="Disordered" evidence="4">
    <location>
        <begin position="187"/>
        <end position="318"/>
    </location>
</feature>
<dbReference type="Pfam" id="PF11835">
    <property type="entry name" value="RRM_8"/>
    <property type="match status" value="1"/>
</dbReference>
<feature type="region of interest" description="Disordered" evidence="4">
    <location>
        <begin position="333"/>
        <end position="362"/>
    </location>
</feature>
<proteinExistence type="predicted"/>
<evidence type="ECO:0000256" key="1">
    <source>
        <dbReference type="ARBA" id="ARBA00022737"/>
    </source>
</evidence>
<dbReference type="Pfam" id="PF22976">
    <property type="entry name" value="RRM_10"/>
    <property type="match status" value="1"/>
</dbReference>
<dbReference type="SMART" id="SM00360">
    <property type="entry name" value="RRM"/>
    <property type="match status" value="3"/>
</dbReference>
<dbReference type="CDD" id="cd12424">
    <property type="entry name" value="RRM3_hnRNPL_like"/>
    <property type="match status" value="1"/>
</dbReference>
<feature type="domain" description="RRM" evidence="5">
    <location>
        <begin position="469"/>
        <end position="543"/>
    </location>
</feature>
<dbReference type="InterPro" id="IPR012677">
    <property type="entry name" value="Nucleotide-bd_a/b_plait_sf"/>
</dbReference>
<feature type="compositionally biased region" description="Gly residues" evidence="4">
    <location>
        <begin position="249"/>
        <end position="264"/>
    </location>
</feature>
<sequence>MTFVPKKKSDSSAATVAPKDANQLDQSDEQHYPEQDQQQQHLRSPQVQCPSSGGGDKIGQDEDSYSGYDDQDQDRRHHHQNNHHHSKYMNSKSDNDTNVNHVILITVINPHYPITCDLIHQICSNYGKVNRIVIFKKNGVQAMVEFDNIESAKRARAMLHGCDIYSGCCTLKIEFAKPSRLNVHRNDSESYDYTNPNLATGPPTIQNTSESGGPDDNHHHQQQHQLQQTSSGSHHGAYLPSMNPHHTRGSGGMGGRRGGGGGISGDILNSTSNTIGGHNHHHHQQHGNRFHPSQHMHPSHHQHSKQSIPTQQLGGQQQHGGYVMNQSVDESIVNTSDSTDNTFHQQHQDGGGFGVPRGNLASNANVAGATHQQNFSDGMDTFIPTSTAQQSTTHLNPNAIQGNIYQQRPDGGQQHHHNQSHHQSHHQLQSRGRMTGSGPGRSHNHHNSPFNPISSTSPLMAGGGPYQGTVLMVYGLSVDRINCDRLFNLFCLYGNVVRIKFLRTKEGCAMVQMGDALAVDRCFNSLNKTILFGNELQISYSKQAFLHDVIQPFTLPDGSPSFKDFMGNKNNRFRNPEVASKNRILPPSRVLHFFNAPFGISDEELIVLFKQTTSYEPVSLKIFPPKVDNAKSFSGLVTFRDPAEATETLVLCNHLSIPKAGAPHPYILRLCFSPPTYC</sequence>
<feature type="compositionally biased region" description="Low complexity" evidence="4">
    <location>
        <begin position="223"/>
        <end position="235"/>
    </location>
</feature>
<evidence type="ECO:0000256" key="2">
    <source>
        <dbReference type="ARBA" id="ARBA00022884"/>
    </source>
</evidence>
<dbReference type="InterPro" id="IPR055204">
    <property type="entry name" value="HNRNPL_RRM"/>
</dbReference>
<feature type="compositionally biased region" description="Low complexity" evidence="4">
    <location>
        <begin position="305"/>
        <end position="318"/>
    </location>
</feature>
<feature type="compositionally biased region" description="Polar residues" evidence="4">
    <location>
        <begin position="191"/>
        <end position="211"/>
    </location>
</feature>
<keyword evidence="2 3" id="KW-0694">RNA-binding</keyword>
<dbReference type="InterPro" id="IPR021790">
    <property type="entry name" value="PTBP1-like_RRM2"/>
</dbReference>
<dbReference type="FunFam" id="3.30.70.330:FF:000072">
    <property type="entry name" value="heterogeneous nuclear ribonucleoprotein L isoform X1"/>
    <property type="match status" value="1"/>
</dbReference>
<dbReference type="AlphaFoldDB" id="A0A6G1SGV0"/>
<feature type="compositionally biased region" description="Basic residues" evidence="4">
    <location>
        <begin position="414"/>
        <end position="425"/>
    </location>
</feature>
<feature type="domain" description="RRM" evidence="5">
    <location>
        <begin position="101"/>
        <end position="178"/>
    </location>
</feature>
<dbReference type="InterPro" id="IPR035979">
    <property type="entry name" value="RBD_domain_sf"/>
</dbReference>
<dbReference type="SUPFAM" id="SSF54928">
    <property type="entry name" value="RNA-binding domain, RBD"/>
    <property type="match status" value="3"/>
</dbReference>
<feature type="compositionally biased region" description="Basic residues" evidence="4">
    <location>
        <begin position="278"/>
        <end position="304"/>
    </location>
</feature>
<name>A0A6G1SGV0_9ACAR</name>
<feature type="region of interest" description="Disordered" evidence="4">
    <location>
        <begin position="1"/>
        <end position="95"/>
    </location>
</feature>
<feature type="compositionally biased region" description="Basic residues" evidence="4">
    <location>
        <begin position="76"/>
        <end position="87"/>
    </location>
</feature>
<evidence type="ECO:0000256" key="3">
    <source>
        <dbReference type="PROSITE-ProRule" id="PRU00176"/>
    </source>
</evidence>
<keyword evidence="1" id="KW-0677">Repeat</keyword>
<dbReference type="Gene3D" id="3.30.70.330">
    <property type="match status" value="3"/>
</dbReference>
<feature type="compositionally biased region" description="Acidic residues" evidence="4">
    <location>
        <begin position="61"/>
        <end position="72"/>
    </location>
</feature>
<dbReference type="InterPro" id="IPR000504">
    <property type="entry name" value="RRM_dom"/>
</dbReference>
<dbReference type="EMBL" id="GGYP01004867">
    <property type="protein sequence ID" value="MDE49638.1"/>
    <property type="molecule type" value="Transcribed_RNA"/>
</dbReference>
<protein>
    <submittedName>
        <fullName evidence="6">Heterogeneous nuclear ribonucleoprotein L</fullName>
    </submittedName>
</protein>
<accession>A0A6G1SGV0</accession>
<keyword evidence="6" id="KW-0687">Ribonucleoprotein</keyword>
<evidence type="ECO:0000259" key="5">
    <source>
        <dbReference type="PROSITE" id="PS50102"/>
    </source>
</evidence>
<evidence type="ECO:0000256" key="4">
    <source>
        <dbReference type="SAM" id="MobiDB-lite"/>
    </source>
</evidence>
<dbReference type="GO" id="GO:1990904">
    <property type="term" value="C:ribonucleoprotein complex"/>
    <property type="evidence" value="ECO:0007669"/>
    <property type="project" value="UniProtKB-KW"/>
</dbReference>
<feature type="compositionally biased region" description="Polar residues" evidence="4">
    <location>
        <begin position="447"/>
        <end position="458"/>
    </location>
</feature>
<evidence type="ECO:0000313" key="6">
    <source>
        <dbReference type="EMBL" id="MDE49638.1"/>
    </source>
</evidence>
<dbReference type="PANTHER" id="PTHR15592">
    <property type="entry name" value="MATRIN 3/NUCLEAR PROTEIN 220-RELATED"/>
    <property type="match status" value="1"/>
</dbReference>
<dbReference type="CDD" id="cd12694">
    <property type="entry name" value="RRM2_hnRNPL_like"/>
    <property type="match status" value="1"/>
</dbReference>
<gene>
    <name evidence="6" type="primary">HNRNPL</name>
    <name evidence="6" type="ORF">g.7712</name>
</gene>
<feature type="region of interest" description="Disordered" evidence="4">
    <location>
        <begin position="402"/>
        <end position="458"/>
    </location>
</feature>
<feature type="compositionally biased region" description="Polar residues" evidence="4">
    <location>
        <begin position="333"/>
        <end position="342"/>
    </location>
</feature>
<dbReference type="GO" id="GO:0003723">
    <property type="term" value="F:RNA binding"/>
    <property type="evidence" value="ECO:0007669"/>
    <property type="project" value="UniProtKB-UniRule"/>
</dbReference>
<reference evidence="6" key="1">
    <citation type="submission" date="2018-10" db="EMBL/GenBank/DDBJ databases">
        <title>Transcriptome assembly of Aceria tosichella (Wheat curl mite) Type 2.</title>
        <authorList>
            <person name="Scully E.D."/>
            <person name="Geib S.M."/>
            <person name="Palmer N.A."/>
            <person name="Gupta A.K."/>
            <person name="Sarath G."/>
            <person name="Tatineni S."/>
        </authorList>
    </citation>
    <scope>NUCLEOTIDE SEQUENCE</scope>
    <source>
        <strain evidence="6">LincolnNE</strain>
    </source>
</reference>
<dbReference type="Pfam" id="PF13893">
    <property type="entry name" value="RRM_5"/>
    <property type="match status" value="1"/>
</dbReference>
<dbReference type="PROSITE" id="PS50102">
    <property type="entry name" value="RRM"/>
    <property type="match status" value="2"/>
</dbReference>
<feature type="compositionally biased region" description="Polar residues" evidence="4">
    <location>
        <begin position="42"/>
        <end position="51"/>
    </location>
</feature>